<name>A0A1T4Q347_9FIRM</name>
<accession>A0A1T4Q347</accession>
<sequence length="68" mass="8126">MFQSSNIDFEDNIIIVNPKQAAFYWEAKGIKPVHIFPSRDINTNDPIIVFVFKRSATKEAWREWQDRR</sequence>
<dbReference type="RefSeq" id="WP_078788026.1">
    <property type="nucleotide sequence ID" value="NZ_FMTO01000014.1"/>
</dbReference>
<reference evidence="1 2" key="1">
    <citation type="submission" date="2017-02" db="EMBL/GenBank/DDBJ databases">
        <authorList>
            <person name="Peterson S.W."/>
        </authorList>
    </citation>
    <scope>NUCLEOTIDE SEQUENCE [LARGE SCALE GENOMIC DNA]</scope>
    <source>
        <strain evidence="1 2">ATCC 17233</strain>
    </source>
</reference>
<proteinExistence type="predicted"/>
<dbReference type="Proteomes" id="UP000189857">
    <property type="component" value="Unassembled WGS sequence"/>
</dbReference>
<evidence type="ECO:0000313" key="1">
    <source>
        <dbReference type="EMBL" id="SJZ98084.1"/>
    </source>
</evidence>
<evidence type="ECO:0000313" key="2">
    <source>
        <dbReference type="Proteomes" id="UP000189857"/>
    </source>
</evidence>
<dbReference type="AlphaFoldDB" id="A0A1T4Q347"/>
<organism evidence="1 2">
    <name type="scientific">Eubacterium ruminantium</name>
    <dbReference type="NCBI Taxonomy" id="42322"/>
    <lineage>
        <taxon>Bacteria</taxon>
        <taxon>Bacillati</taxon>
        <taxon>Bacillota</taxon>
        <taxon>Clostridia</taxon>
        <taxon>Eubacteriales</taxon>
        <taxon>Eubacteriaceae</taxon>
        <taxon>Eubacterium</taxon>
    </lineage>
</organism>
<protein>
    <submittedName>
        <fullName evidence="1">Uncharacterized protein</fullName>
    </submittedName>
</protein>
<keyword evidence="2" id="KW-1185">Reference proteome</keyword>
<dbReference type="EMBL" id="FUXA01000016">
    <property type="protein sequence ID" value="SJZ98084.1"/>
    <property type="molecule type" value="Genomic_DNA"/>
</dbReference>
<gene>
    <name evidence="1" type="ORF">SAMN02745110_02230</name>
</gene>